<dbReference type="InterPro" id="IPR001932">
    <property type="entry name" value="PPM-type_phosphatase-like_dom"/>
</dbReference>
<feature type="compositionally biased region" description="Basic and acidic residues" evidence="1">
    <location>
        <begin position="1"/>
        <end position="14"/>
    </location>
</feature>
<evidence type="ECO:0000313" key="5">
    <source>
        <dbReference type="Proteomes" id="UP000590511"/>
    </source>
</evidence>
<evidence type="ECO:0000259" key="2">
    <source>
        <dbReference type="Pfam" id="PF13672"/>
    </source>
</evidence>
<gene>
    <name evidence="3" type="ORF">Alo02nite_22170</name>
    <name evidence="4" type="ORF">BJ964_001274</name>
</gene>
<accession>A0A7W7HAX5</accession>
<dbReference type="SUPFAM" id="SSF81606">
    <property type="entry name" value="PP2C-like"/>
    <property type="match status" value="1"/>
</dbReference>
<feature type="compositionally biased region" description="Basic and acidic residues" evidence="1">
    <location>
        <begin position="178"/>
        <end position="194"/>
    </location>
</feature>
<evidence type="ECO:0000313" key="6">
    <source>
        <dbReference type="Proteomes" id="UP000631312"/>
    </source>
</evidence>
<feature type="compositionally biased region" description="Acidic residues" evidence="1">
    <location>
        <begin position="159"/>
        <end position="171"/>
    </location>
</feature>
<evidence type="ECO:0000313" key="3">
    <source>
        <dbReference type="EMBL" id="GIE39319.1"/>
    </source>
</evidence>
<evidence type="ECO:0000256" key="1">
    <source>
        <dbReference type="SAM" id="MobiDB-lite"/>
    </source>
</evidence>
<dbReference type="InterPro" id="IPR036457">
    <property type="entry name" value="PPM-type-like_dom_sf"/>
</dbReference>
<reference evidence="3 6" key="2">
    <citation type="submission" date="2021-01" db="EMBL/GenBank/DDBJ databases">
        <title>Whole genome shotgun sequence of Actinoplanes lobatus NBRC 12513.</title>
        <authorList>
            <person name="Komaki H."/>
            <person name="Tamura T."/>
        </authorList>
    </citation>
    <scope>NUCLEOTIDE SEQUENCE [LARGE SCALE GENOMIC DNA]</scope>
    <source>
        <strain evidence="3 6">NBRC 12513</strain>
    </source>
</reference>
<dbReference type="Proteomes" id="UP000590511">
    <property type="component" value="Unassembled WGS sequence"/>
</dbReference>
<dbReference type="AlphaFoldDB" id="A0A7W7HAX5"/>
<comment type="caution">
    <text evidence="4">The sequence shown here is derived from an EMBL/GenBank/DDBJ whole genome shotgun (WGS) entry which is preliminary data.</text>
</comment>
<dbReference type="RefSeq" id="WP_188119808.1">
    <property type="nucleotide sequence ID" value="NZ_BOMP01000033.1"/>
</dbReference>
<feature type="compositionally biased region" description="Basic and acidic residues" evidence="1">
    <location>
        <begin position="111"/>
        <end position="158"/>
    </location>
</feature>
<feature type="domain" description="PPM-type phosphatase" evidence="2">
    <location>
        <begin position="241"/>
        <end position="474"/>
    </location>
</feature>
<name>A0A7W7HAX5_9ACTN</name>
<protein>
    <recommendedName>
        <fullName evidence="2">PPM-type phosphatase domain-containing protein</fullName>
    </recommendedName>
</protein>
<dbReference type="EMBL" id="JACHNC010000001">
    <property type="protein sequence ID" value="MBB4747113.1"/>
    <property type="molecule type" value="Genomic_DNA"/>
</dbReference>
<proteinExistence type="predicted"/>
<dbReference type="Proteomes" id="UP000631312">
    <property type="component" value="Unassembled WGS sequence"/>
</dbReference>
<organism evidence="4 5">
    <name type="scientific">Actinoplanes lobatus</name>
    <dbReference type="NCBI Taxonomy" id="113568"/>
    <lineage>
        <taxon>Bacteria</taxon>
        <taxon>Bacillati</taxon>
        <taxon>Actinomycetota</taxon>
        <taxon>Actinomycetes</taxon>
        <taxon>Micromonosporales</taxon>
        <taxon>Micromonosporaceae</taxon>
        <taxon>Actinoplanes</taxon>
    </lineage>
</organism>
<dbReference type="Gene3D" id="3.60.40.10">
    <property type="entry name" value="PPM-type phosphatase domain"/>
    <property type="match status" value="1"/>
</dbReference>
<dbReference type="Pfam" id="PF13672">
    <property type="entry name" value="PP2C_2"/>
    <property type="match status" value="1"/>
</dbReference>
<sequence>MVNRRKPQEPEPTRVEFPPHVPANRPESWEETWEEPPESGSSGGAFPELEALAPPRRQQGQVYFSRRHEVDRYDEPDDDARYADPAPPQDPYESFDMPPHHHDGGGQGYDGGRHSERDPQDRERDPQDHEPDPQGHDEGRRRHEPDPQGYEEPRRHEEDAGEVAAPEEEWDTAPAPRRPGEDEDRTRPWERYPNDRWVVGDAGNQPAVRPRVPHKFRNPPPDTVIDGAEIGSISYRAASVRGISHQERGEPRQDAYAVHFTRDQDWLVGCISDGVSQGTRSHEAAAAICERISRALVDHLIASPPSADSGRWPEEIGSIRWKDAVRSANAAVCELARPYLRKSAQKRGGPPPVDPGDPVPFAQARLIMSGTALAFVVATEPSPNGTFRAMLANVAGDSAAFVVQDGSWLPLTMIKNEGEAIFSSSVKALPADTPVHAKPFYLEPGQPLIMMTDGLGDPLGAARGAVSRFLGTQWHTPPDLLAFAQHLAFYRKTFTDDRTAVVVWPGPVRSGR</sequence>
<reference evidence="4 5" key="1">
    <citation type="submission" date="2020-08" db="EMBL/GenBank/DDBJ databases">
        <title>Sequencing the genomes of 1000 actinobacteria strains.</title>
        <authorList>
            <person name="Klenk H.-P."/>
        </authorList>
    </citation>
    <scope>NUCLEOTIDE SEQUENCE [LARGE SCALE GENOMIC DNA]</scope>
    <source>
        <strain evidence="4 5">DSM 43150</strain>
    </source>
</reference>
<feature type="region of interest" description="Disordered" evidence="1">
    <location>
        <begin position="1"/>
        <end position="227"/>
    </location>
</feature>
<keyword evidence="6" id="KW-1185">Reference proteome</keyword>
<evidence type="ECO:0000313" key="4">
    <source>
        <dbReference type="EMBL" id="MBB4747113.1"/>
    </source>
</evidence>
<dbReference type="EMBL" id="BOMP01000033">
    <property type="protein sequence ID" value="GIE39319.1"/>
    <property type="molecule type" value="Genomic_DNA"/>
</dbReference>